<organism evidence="2 3">
    <name type="scientific">Stylosanthes scabra</name>
    <dbReference type="NCBI Taxonomy" id="79078"/>
    <lineage>
        <taxon>Eukaryota</taxon>
        <taxon>Viridiplantae</taxon>
        <taxon>Streptophyta</taxon>
        <taxon>Embryophyta</taxon>
        <taxon>Tracheophyta</taxon>
        <taxon>Spermatophyta</taxon>
        <taxon>Magnoliopsida</taxon>
        <taxon>eudicotyledons</taxon>
        <taxon>Gunneridae</taxon>
        <taxon>Pentapetalae</taxon>
        <taxon>rosids</taxon>
        <taxon>fabids</taxon>
        <taxon>Fabales</taxon>
        <taxon>Fabaceae</taxon>
        <taxon>Papilionoideae</taxon>
        <taxon>50 kb inversion clade</taxon>
        <taxon>dalbergioids sensu lato</taxon>
        <taxon>Dalbergieae</taxon>
        <taxon>Pterocarpus clade</taxon>
        <taxon>Stylosanthes</taxon>
    </lineage>
</organism>
<comment type="caution">
    <text evidence="2">The sequence shown here is derived from an EMBL/GenBank/DDBJ whole genome shotgun (WGS) entry which is preliminary data.</text>
</comment>
<feature type="region of interest" description="Disordered" evidence="1">
    <location>
        <begin position="60"/>
        <end position="83"/>
    </location>
</feature>
<sequence length="83" mass="8562">MLGKSAKDVRDLSVVDETKSSVVPASATAECSSNGSGGPVVSLAKIPGNELRMTKAVGSIVSPEGQGSNSKILRRYSGKRKID</sequence>
<keyword evidence="3" id="KW-1185">Reference proteome</keyword>
<gene>
    <name evidence="2" type="ORF">PIB30_028538</name>
</gene>
<proteinExistence type="predicted"/>
<protein>
    <submittedName>
        <fullName evidence="2">Uncharacterized protein</fullName>
    </submittedName>
</protein>
<evidence type="ECO:0000313" key="3">
    <source>
        <dbReference type="Proteomes" id="UP001341840"/>
    </source>
</evidence>
<accession>A0ABU6SAW2</accession>
<reference evidence="2 3" key="1">
    <citation type="journal article" date="2023" name="Plants (Basel)">
        <title>Bridging the Gap: Combining Genomics and Transcriptomics Approaches to Understand Stylosanthes scabra, an Orphan Legume from the Brazilian Caatinga.</title>
        <authorList>
            <person name="Ferreira-Neto J.R.C."/>
            <person name="da Silva M.D."/>
            <person name="Binneck E."/>
            <person name="de Melo N.F."/>
            <person name="da Silva R.H."/>
            <person name="de Melo A.L.T.M."/>
            <person name="Pandolfi V."/>
            <person name="Bustamante F.O."/>
            <person name="Brasileiro-Vidal A.C."/>
            <person name="Benko-Iseppon A.M."/>
        </authorList>
    </citation>
    <scope>NUCLEOTIDE SEQUENCE [LARGE SCALE GENOMIC DNA]</scope>
    <source>
        <tissue evidence="2">Leaves</tissue>
    </source>
</reference>
<dbReference type="Proteomes" id="UP001341840">
    <property type="component" value="Unassembled WGS sequence"/>
</dbReference>
<evidence type="ECO:0000256" key="1">
    <source>
        <dbReference type="SAM" id="MobiDB-lite"/>
    </source>
</evidence>
<dbReference type="EMBL" id="JASCZI010060528">
    <property type="protein sequence ID" value="MED6133472.1"/>
    <property type="molecule type" value="Genomic_DNA"/>
</dbReference>
<name>A0ABU6SAW2_9FABA</name>
<evidence type="ECO:0000313" key="2">
    <source>
        <dbReference type="EMBL" id="MED6133472.1"/>
    </source>
</evidence>
<feature type="compositionally biased region" description="Basic residues" evidence="1">
    <location>
        <begin position="72"/>
        <end position="83"/>
    </location>
</feature>